<dbReference type="EMBL" id="AC154391">
    <property type="protein sequence ID" value="ABN08043.1"/>
    <property type="molecule type" value="Genomic_DNA"/>
</dbReference>
<accession>A2Q343</accession>
<dbReference type="PaxDb" id="3880-AES82482"/>
<dbReference type="Proteomes" id="UP000002051">
    <property type="component" value="Unassembled WGS sequence"/>
</dbReference>
<reference evidence="1" key="1">
    <citation type="submission" date="2004-12" db="EMBL/GenBank/DDBJ databases">
        <authorList>
            <person name="Town C.D."/>
        </authorList>
    </citation>
    <scope>NUCLEOTIDE SEQUENCE</scope>
</reference>
<evidence type="ECO:0000313" key="3">
    <source>
        <dbReference type="EnsemblPlants" id="AES82482"/>
    </source>
</evidence>
<evidence type="ECO:0000313" key="2">
    <source>
        <dbReference type="EMBL" id="AES82482.1"/>
    </source>
</evidence>
<dbReference type="EMBL" id="CM001223">
    <property type="protein sequence ID" value="AES82482.1"/>
    <property type="molecule type" value="Genomic_DNA"/>
</dbReference>
<organism evidence="1">
    <name type="scientific">Medicago truncatula</name>
    <name type="common">Barrel medic</name>
    <name type="synonym">Medicago tribuloides</name>
    <dbReference type="NCBI Taxonomy" id="3880"/>
    <lineage>
        <taxon>Eukaryota</taxon>
        <taxon>Viridiplantae</taxon>
        <taxon>Streptophyta</taxon>
        <taxon>Embryophyta</taxon>
        <taxon>Tracheophyta</taxon>
        <taxon>Spermatophyta</taxon>
        <taxon>Magnoliopsida</taxon>
        <taxon>eudicotyledons</taxon>
        <taxon>Gunneridae</taxon>
        <taxon>Pentapetalae</taxon>
        <taxon>rosids</taxon>
        <taxon>fabids</taxon>
        <taxon>Fabales</taxon>
        <taxon>Fabaceae</taxon>
        <taxon>Papilionoideae</taxon>
        <taxon>50 kb inversion clade</taxon>
        <taxon>NPAAA clade</taxon>
        <taxon>Hologalegina</taxon>
        <taxon>IRL clade</taxon>
        <taxon>Trifolieae</taxon>
        <taxon>Medicago</taxon>
    </lineage>
</organism>
<gene>
    <name evidence="2" type="ordered locus">MTR_7g113230</name>
    <name evidence="1" type="ORF">MtrDRAFT_AC154391g28v2</name>
</gene>
<evidence type="ECO:0000313" key="4">
    <source>
        <dbReference type="Proteomes" id="UP000002051"/>
    </source>
</evidence>
<protein>
    <submittedName>
        <fullName evidence="1 3">Uncharacterized protein</fullName>
    </submittedName>
</protein>
<dbReference type="HOGENOM" id="CLU_2658272_0_0_1"/>
<sequence length="76" mass="8319">MNNAVVRMSGFNMFNSILDQSKALSKIIEQNNSSDCVLHSSNIIIGGTKESSDEDVISMADEYLTLLFCDIQDISG</sequence>
<keyword evidence="4" id="KW-1185">Reference proteome</keyword>
<name>A2Q343_MEDTR</name>
<proteinExistence type="predicted"/>
<reference evidence="2 4" key="3">
    <citation type="journal article" date="2011" name="Nature">
        <title>The Medicago genome provides insight into the evolution of rhizobial symbioses.</title>
        <authorList>
            <person name="Young N.D."/>
            <person name="Debelle F."/>
            <person name="Oldroyd G.E."/>
            <person name="Geurts R."/>
            <person name="Cannon S.B."/>
            <person name="Udvardi M.K."/>
            <person name="Benedito V.A."/>
            <person name="Mayer K.F."/>
            <person name="Gouzy J."/>
            <person name="Schoof H."/>
            <person name="Van de Peer Y."/>
            <person name="Proost S."/>
            <person name="Cook D.R."/>
            <person name="Meyers B.C."/>
            <person name="Spannagl M."/>
            <person name="Cheung F."/>
            <person name="De Mita S."/>
            <person name="Krishnakumar V."/>
            <person name="Gundlach H."/>
            <person name="Zhou S."/>
            <person name="Mudge J."/>
            <person name="Bharti A.K."/>
            <person name="Murray J.D."/>
            <person name="Naoumkina M.A."/>
            <person name="Rosen B."/>
            <person name="Silverstein K.A."/>
            <person name="Tang H."/>
            <person name="Rombauts S."/>
            <person name="Zhao P.X."/>
            <person name="Zhou P."/>
            <person name="Barbe V."/>
            <person name="Bardou P."/>
            <person name="Bechner M."/>
            <person name="Bellec A."/>
            <person name="Berger A."/>
            <person name="Berges H."/>
            <person name="Bidwell S."/>
            <person name="Bisseling T."/>
            <person name="Choisne N."/>
            <person name="Couloux A."/>
            <person name="Denny R."/>
            <person name="Deshpande S."/>
            <person name="Dai X."/>
            <person name="Doyle J.J."/>
            <person name="Dudez A.M."/>
            <person name="Farmer A.D."/>
            <person name="Fouteau S."/>
            <person name="Franken C."/>
            <person name="Gibelin C."/>
            <person name="Gish J."/>
            <person name="Goldstein S."/>
            <person name="Gonzalez A.J."/>
            <person name="Green P.J."/>
            <person name="Hallab A."/>
            <person name="Hartog M."/>
            <person name="Hua A."/>
            <person name="Humphray S.J."/>
            <person name="Jeong D.H."/>
            <person name="Jing Y."/>
            <person name="Jocker A."/>
            <person name="Kenton S.M."/>
            <person name="Kim D.J."/>
            <person name="Klee K."/>
            <person name="Lai H."/>
            <person name="Lang C."/>
            <person name="Lin S."/>
            <person name="Macmil S.L."/>
            <person name="Magdelenat G."/>
            <person name="Matthews L."/>
            <person name="McCorrison J."/>
            <person name="Monaghan E.L."/>
            <person name="Mun J.H."/>
            <person name="Najar F.Z."/>
            <person name="Nicholson C."/>
            <person name="Noirot C."/>
            <person name="O'Bleness M."/>
            <person name="Paule C.R."/>
            <person name="Poulain J."/>
            <person name="Prion F."/>
            <person name="Qin B."/>
            <person name="Qu C."/>
            <person name="Retzel E.F."/>
            <person name="Riddle C."/>
            <person name="Sallet E."/>
            <person name="Samain S."/>
            <person name="Samson N."/>
            <person name="Sanders I."/>
            <person name="Saurat O."/>
            <person name="Scarpelli C."/>
            <person name="Schiex T."/>
            <person name="Segurens B."/>
            <person name="Severin A.J."/>
            <person name="Sherrier D.J."/>
            <person name="Shi R."/>
            <person name="Sims S."/>
            <person name="Singer S.R."/>
            <person name="Sinharoy S."/>
            <person name="Sterck L."/>
            <person name="Viollet A."/>
            <person name="Wang B.B."/>
            <person name="Wang K."/>
            <person name="Wang M."/>
            <person name="Wang X."/>
            <person name="Warfsmann J."/>
            <person name="Weissenbach J."/>
            <person name="White D.D."/>
            <person name="White J.D."/>
            <person name="Wiley G.B."/>
            <person name="Wincker P."/>
            <person name="Xing Y."/>
            <person name="Yang L."/>
            <person name="Yao Z."/>
            <person name="Ying F."/>
            <person name="Zhai J."/>
            <person name="Zhou L."/>
            <person name="Zuber A."/>
            <person name="Denarie J."/>
            <person name="Dixon R.A."/>
            <person name="May G.D."/>
            <person name="Schwartz D.C."/>
            <person name="Rogers J."/>
            <person name="Quetier F."/>
            <person name="Town C.D."/>
            <person name="Roe B.A."/>
        </authorList>
    </citation>
    <scope>NUCLEOTIDE SEQUENCE [LARGE SCALE GENOMIC DNA]</scope>
    <source>
        <strain evidence="2">A17</strain>
        <strain evidence="3 4">cv. Jemalong A17</strain>
    </source>
</reference>
<reference evidence="3" key="5">
    <citation type="submission" date="2015-04" db="UniProtKB">
        <authorList>
            <consortium name="EnsemblPlants"/>
        </authorList>
    </citation>
    <scope>IDENTIFICATION</scope>
    <source>
        <strain evidence="3">cv. Jemalong A17</strain>
    </source>
</reference>
<reference evidence="2 4" key="4">
    <citation type="journal article" date="2014" name="BMC Genomics">
        <title>An improved genome release (version Mt4.0) for the model legume Medicago truncatula.</title>
        <authorList>
            <person name="Tang H."/>
            <person name="Krishnakumar V."/>
            <person name="Bidwell S."/>
            <person name="Rosen B."/>
            <person name="Chan A."/>
            <person name="Zhou S."/>
            <person name="Gentzbittel L."/>
            <person name="Childs K.L."/>
            <person name="Yandell M."/>
            <person name="Gundlach H."/>
            <person name="Mayer K.F."/>
            <person name="Schwartz D.C."/>
            <person name="Town C.D."/>
        </authorList>
    </citation>
    <scope>GENOME REANNOTATION</scope>
    <source>
        <strain evidence="3 4">cv. Jemalong A17</strain>
    </source>
</reference>
<dbReference type="EnsemblPlants" id="AES82482">
    <property type="protein sequence ID" value="AES82482"/>
    <property type="gene ID" value="MTR_7g113230"/>
</dbReference>
<evidence type="ECO:0000313" key="1">
    <source>
        <dbReference type="EMBL" id="ABN08043.1"/>
    </source>
</evidence>
<reference evidence="1" key="2">
    <citation type="submission" date="2007-03" db="EMBL/GenBank/DDBJ databases">
        <authorList>
            <consortium name="The International Medicago Genome Annotation Group"/>
        </authorList>
    </citation>
    <scope>NUCLEOTIDE SEQUENCE</scope>
</reference>
<dbReference type="AlphaFoldDB" id="A2Q343"/>